<dbReference type="EMBL" id="BARS01005183">
    <property type="protein sequence ID" value="GAF69441.1"/>
    <property type="molecule type" value="Genomic_DNA"/>
</dbReference>
<sequence length="91" mass="10120">GLCIKGTKKKSFRCINHPIMFGNIVINPGDLILGDDDGLVVVSQDKAAEVIEKAIQHEKKEELIINDLKKGKTTLELLALKKILKENRITL</sequence>
<protein>
    <submittedName>
        <fullName evidence="1">Uncharacterized protein</fullName>
    </submittedName>
</protein>
<comment type="caution">
    <text evidence="1">The sequence shown here is derived from an EMBL/GenBank/DDBJ whole genome shotgun (WGS) entry which is preliminary data.</text>
</comment>
<dbReference type="Pfam" id="PF03737">
    <property type="entry name" value="RraA-like"/>
    <property type="match status" value="1"/>
</dbReference>
<dbReference type="Gene3D" id="3.50.30.40">
    <property type="entry name" value="Ribonuclease E inhibitor RraA/RraA-like"/>
    <property type="match status" value="1"/>
</dbReference>
<gene>
    <name evidence="1" type="ORF">S01H1_10141</name>
</gene>
<reference evidence="1" key="1">
    <citation type="journal article" date="2014" name="Front. Microbiol.">
        <title>High frequency of phylogenetically diverse reductive dehalogenase-homologous genes in deep subseafloor sedimentary metagenomes.</title>
        <authorList>
            <person name="Kawai M."/>
            <person name="Futagami T."/>
            <person name="Toyoda A."/>
            <person name="Takaki Y."/>
            <person name="Nishi S."/>
            <person name="Hori S."/>
            <person name="Arai W."/>
            <person name="Tsubouchi T."/>
            <person name="Morono Y."/>
            <person name="Uchiyama I."/>
            <person name="Ito T."/>
            <person name="Fujiyama A."/>
            <person name="Inagaki F."/>
            <person name="Takami H."/>
        </authorList>
    </citation>
    <scope>NUCLEOTIDE SEQUENCE</scope>
    <source>
        <strain evidence="1">Expedition CK06-06</strain>
    </source>
</reference>
<proteinExistence type="predicted"/>
<evidence type="ECO:0000313" key="1">
    <source>
        <dbReference type="EMBL" id="GAF69441.1"/>
    </source>
</evidence>
<dbReference type="SUPFAM" id="SSF89562">
    <property type="entry name" value="RraA-like"/>
    <property type="match status" value="1"/>
</dbReference>
<name>X0S2I0_9ZZZZ</name>
<feature type="non-terminal residue" evidence="1">
    <location>
        <position position="1"/>
    </location>
</feature>
<dbReference type="AlphaFoldDB" id="X0S2I0"/>
<dbReference type="InterPro" id="IPR005493">
    <property type="entry name" value="RraA/RraA-like"/>
</dbReference>
<organism evidence="1">
    <name type="scientific">marine sediment metagenome</name>
    <dbReference type="NCBI Taxonomy" id="412755"/>
    <lineage>
        <taxon>unclassified sequences</taxon>
        <taxon>metagenomes</taxon>
        <taxon>ecological metagenomes</taxon>
    </lineage>
</organism>
<dbReference type="InterPro" id="IPR036704">
    <property type="entry name" value="RraA/RraA-like_sf"/>
</dbReference>
<accession>X0S2I0</accession>